<gene>
    <name evidence="1" type="ORF">MPUL_13220</name>
</gene>
<keyword evidence="2" id="KW-1185">Reference proteome</keyword>
<accession>A0A7I7UFC9</accession>
<protein>
    <submittedName>
        <fullName evidence="1">Uncharacterized protein</fullName>
    </submittedName>
</protein>
<organism evidence="1 2">
    <name type="scientific">Mycolicibacterium pulveris</name>
    <name type="common">Mycobacterium pulveris</name>
    <dbReference type="NCBI Taxonomy" id="36813"/>
    <lineage>
        <taxon>Bacteria</taxon>
        <taxon>Bacillati</taxon>
        <taxon>Actinomycetota</taxon>
        <taxon>Actinomycetes</taxon>
        <taxon>Mycobacteriales</taxon>
        <taxon>Mycobacteriaceae</taxon>
        <taxon>Mycolicibacterium</taxon>
    </lineage>
</organism>
<name>A0A7I7UFC9_MYCPV</name>
<proteinExistence type="predicted"/>
<evidence type="ECO:0000313" key="1">
    <source>
        <dbReference type="EMBL" id="BBY80164.1"/>
    </source>
</evidence>
<dbReference type="AlphaFoldDB" id="A0A7I7UFC9"/>
<reference evidence="1 2" key="1">
    <citation type="journal article" date="2019" name="Emerg. Microbes Infect.">
        <title>Comprehensive subspecies identification of 175 nontuberculous mycobacteria species based on 7547 genomic profiles.</title>
        <authorList>
            <person name="Matsumoto Y."/>
            <person name="Kinjo T."/>
            <person name="Motooka D."/>
            <person name="Nabeya D."/>
            <person name="Jung N."/>
            <person name="Uechi K."/>
            <person name="Horii T."/>
            <person name="Iida T."/>
            <person name="Fujita J."/>
            <person name="Nakamura S."/>
        </authorList>
    </citation>
    <scope>NUCLEOTIDE SEQUENCE [LARGE SCALE GENOMIC DNA]</scope>
    <source>
        <strain evidence="1 2">JCM 6370</strain>
    </source>
</reference>
<evidence type="ECO:0000313" key="2">
    <source>
        <dbReference type="Proteomes" id="UP000467252"/>
    </source>
</evidence>
<dbReference type="Proteomes" id="UP000467252">
    <property type="component" value="Chromosome"/>
</dbReference>
<dbReference type="EMBL" id="AP022599">
    <property type="protein sequence ID" value="BBY80164.1"/>
    <property type="molecule type" value="Genomic_DNA"/>
</dbReference>
<sequence>MTFWTWGKVQATALSLIESQDSYWLAPNKIVGTLPPQSDEVIFYRWGLGQS</sequence>